<proteinExistence type="predicted"/>
<dbReference type="Pfam" id="PF07729">
    <property type="entry name" value="FCD"/>
    <property type="match status" value="1"/>
</dbReference>
<evidence type="ECO:0000256" key="1">
    <source>
        <dbReference type="ARBA" id="ARBA00023015"/>
    </source>
</evidence>
<dbReference type="InterPro" id="IPR011711">
    <property type="entry name" value="GntR_C"/>
</dbReference>
<dbReference type="Gene3D" id="1.20.120.530">
    <property type="entry name" value="GntR ligand-binding domain-like"/>
    <property type="match status" value="1"/>
</dbReference>
<evidence type="ECO:0000313" key="6">
    <source>
        <dbReference type="Proteomes" id="UP001265550"/>
    </source>
</evidence>
<dbReference type="PROSITE" id="PS50949">
    <property type="entry name" value="HTH_GNTR"/>
    <property type="match status" value="1"/>
</dbReference>
<dbReference type="SMART" id="SM00895">
    <property type="entry name" value="FCD"/>
    <property type="match status" value="1"/>
</dbReference>
<dbReference type="EMBL" id="JAVDWE010000011">
    <property type="protein sequence ID" value="MDR7096050.1"/>
    <property type="molecule type" value="Genomic_DNA"/>
</dbReference>
<dbReference type="RefSeq" id="WP_310309017.1">
    <property type="nucleotide sequence ID" value="NZ_JAVDWE010000011.1"/>
</dbReference>
<feature type="domain" description="HTH gntR-type" evidence="4">
    <location>
        <begin position="19"/>
        <end position="86"/>
    </location>
</feature>
<name>A0ABU1VFE7_9BURK</name>
<dbReference type="GO" id="GO:0003677">
    <property type="term" value="F:DNA binding"/>
    <property type="evidence" value="ECO:0007669"/>
    <property type="project" value="UniProtKB-KW"/>
</dbReference>
<dbReference type="CDD" id="cd07377">
    <property type="entry name" value="WHTH_GntR"/>
    <property type="match status" value="1"/>
</dbReference>
<dbReference type="PANTHER" id="PTHR43537:SF45">
    <property type="entry name" value="GNTR FAMILY REGULATORY PROTEIN"/>
    <property type="match status" value="1"/>
</dbReference>
<comment type="caution">
    <text evidence="5">The sequence shown here is derived from an EMBL/GenBank/DDBJ whole genome shotgun (WGS) entry which is preliminary data.</text>
</comment>
<protein>
    <submittedName>
        <fullName evidence="5">DNA-binding GntR family transcriptional regulator</fullName>
    </submittedName>
</protein>
<gene>
    <name evidence="5" type="ORF">J2X09_003803</name>
</gene>
<dbReference type="InterPro" id="IPR036390">
    <property type="entry name" value="WH_DNA-bd_sf"/>
</dbReference>
<reference evidence="5 6" key="1">
    <citation type="submission" date="2023-07" db="EMBL/GenBank/DDBJ databases">
        <title>Sorghum-associated microbial communities from plants grown in Nebraska, USA.</title>
        <authorList>
            <person name="Schachtman D."/>
        </authorList>
    </citation>
    <scope>NUCLEOTIDE SEQUENCE [LARGE SCALE GENOMIC DNA]</scope>
    <source>
        <strain evidence="5 6">BE240</strain>
    </source>
</reference>
<dbReference type="Gene3D" id="1.10.10.10">
    <property type="entry name" value="Winged helix-like DNA-binding domain superfamily/Winged helix DNA-binding domain"/>
    <property type="match status" value="1"/>
</dbReference>
<dbReference type="PANTHER" id="PTHR43537">
    <property type="entry name" value="TRANSCRIPTIONAL REGULATOR, GNTR FAMILY"/>
    <property type="match status" value="1"/>
</dbReference>
<evidence type="ECO:0000313" key="5">
    <source>
        <dbReference type="EMBL" id="MDR7096050.1"/>
    </source>
</evidence>
<dbReference type="SUPFAM" id="SSF48008">
    <property type="entry name" value="GntR ligand-binding domain-like"/>
    <property type="match status" value="1"/>
</dbReference>
<evidence type="ECO:0000259" key="4">
    <source>
        <dbReference type="PROSITE" id="PS50949"/>
    </source>
</evidence>
<dbReference type="SMART" id="SM00345">
    <property type="entry name" value="HTH_GNTR"/>
    <property type="match status" value="1"/>
</dbReference>
<evidence type="ECO:0000256" key="2">
    <source>
        <dbReference type="ARBA" id="ARBA00023125"/>
    </source>
</evidence>
<dbReference type="PRINTS" id="PR00035">
    <property type="entry name" value="HTHGNTR"/>
</dbReference>
<evidence type="ECO:0000256" key="3">
    <source>
        <dbReference type="ARBA" id="ARBA00023163"/>
    </source>
</evidence>
<organism evidence="5 6">
    <name type="scientific">Hydrogenophaga laconesensis</name>
    <dbReference type="NCBI Taxonomy" id="1805971"/>
    <lineage>
        <taxon>Bacteria</taxon>
        <taxon>Pseudomonadati</taxon>
        <taxon>Pseudomonadota</taxon>
        <taxon>Betaproteobacteria</taxon>
        <taxon>Burkholderiales</taxon>
        <taxon>Comamonadaceae</taxon>
        <taxon>Hydrogenophaga</taxon>
    </lineage>
</organism>
<accession>A0ABU1VFE7</accession>
<sequence>MPITTSRRPVTAPLAPVHRSRASEVYEQLKRDIAEFRMVPGDRFSEHELCNRLEVSRTPVRQALTRLQQEGLVEVMFRSGWRVLPFDFDKFDQLYDLRMVLETTAVQRLCQQEVETSGPALQALKDRWLVPVAERSSDAVQVAEWDEDFHEAIVRAAGNPEMARVHHELTERIRIIRRLDFLKQVRIDATYDEHAKILRAILARKADRADLLMRSHIEASQVEVRKITLHQVFMARQVAPAGQER</sequence>
<dbReference type="InterPro" id="IPR000524">
    <property type="entry name" value="Tscrpt_reg_HTH_GntR"/>
</dbReference>
<keyword evidence="6" id="KW-1185">Reference proteome</keyword>
<keyword evidence="3" id="KW-0804">Transcription</keyword>
<dbReference type="Proteomes" id="UP001265550">
    <property type="component" value="Unassembled WGS sequence"/>
</dbReference>
<dbReference type="Pfam" id="PF00392">
    <property type="entry name" value="GntR"/>
    <property type="match status" value="1"/>
</dbReference>
<dbReference type="SUPFAM" id="SSF46785">
    <property type="entry name" value="Winged helix' DNA-binding domain"/>
    <property type="match status" value="1"/>
</dbReference>
<keyword evidence="2 5" id="KW-0238">DNA-binding</keyword>
<dbReference type="InterPro" id="IPR036388">
    <property type="entry name" value="WH-like_DNA-bd_sf"/>
</dbReference>
<keyword evidence="1" id="KW-0805">Transcription regulation</keyword>
<dbReference type="InterPro" id="IPR008920">
    <property type="entry name" value="TF_FadR/GntR_C"/>
</dbReference>